<evidence type="ECO:0000256" key="2">
    <source>
        <dbReference type="ARBA" id="ARBA00022801"/>
    </source>
</evidence>
<protein>
    <recommendedName>
        <fullName evidence="3">NodB homology domain-containing protein</fullName>
    </recommendedName>
</protein>
<evidence type="ECO:0000313" key="5">
    <source>
        <dbReference type="Proteomes" id="UP000187404"/>
    </source>
</evidence>
<dbReference type="InterPro" id="IPR011330">
    <property type="entry name" value="Glyco_hydro/deAcase_b/a-brl"/>
</dbReference>
<dbReference type="GO" id="GO:0005975">
    <property type="term" value="P:carbohydrate metabolic process"/>
    <property type="evidence" value="ECO:0007669"/>
    <property type="project" value="InterPro"/>
</dbReference>
<reference evidence="4 5" key="1">
    <citation type="journal article" date="2016" name="Appl. Environ. Microbiol.">
        <title>Function and Phylogeny of Bacterial Butyryl Coenzyme A:Acetate Transferases and Their Diversity in the Proximal Colon of Swine.</title>
        <authorList>
            <person name="Trachsel J."/>
            <person name="Bayles D.O."/>
            <person name="Looft T."/>
            <person name="Levine U.Y."/>
            <person name="Allen H.K."/>
        </authorList>
    </citation>
    <scope>NUCLEOTIDE SEQUENCE [LARGE SCALE GENOMIC DNA]</scope>
    <source>
        <strain evidence="4 5">68-3-10</strain>
    </source>
</reference>
<dbReference type="Gene3D" id="3.20.20.370">
    <property type="entry name" value="Glycoside hydrolase/deacetylase"/>
    <property type="match status" value="1"/>
</dbReference>
<keyword evidence="2" id="KW-0378">Hydrolase</keyword>
<dbReference type="InterPro" id="IPR050248">
    <property type="entry name" value="Polysacc_deacetylase_ArnD"/>
</dbReference>
<dbReference type="GO" id="GO:0016810">
    <property type="term" value="F:hydrolase activity, acting on carbon-nitrogen (but not peptide) bonds"/>
    <property type="evidence" value="ECO:0007669"/>
    <property type="project" value="InterPro"/>
</dbReference>
<gene>
    <name evidence="4" type="ORF">BHK98_11935</name>
</gene>
<dbReference type="AlphaFoldDB" id="A0A1Q9JKM8"/>
<evidence type="ECO:0000313" key="4">
    <source>
        <dbReference type="EMBL" id="OLR56711.1"/>
    </source>
</evidence>
<evidence type="ECO:0000256" key="1">
    <source>
        <dbReference type="ARBA" id="ARBA00022723"/>
    </source>
</evidence>
<dbReference type="STRING" id="1261640.BHK98_11935"/>
<dbReference type="RefSeq" id="WP_075714549.1">
    <property type="nucleotide sequence ID" value="NZ_MJIE01000001.1"/>
</dbReference>
<dbReference type="SUPFAM" id="SSF88713">
    <property type="entry name" value="Glycoside hydrolase/deacetylase"/>
    <property type="match status" value="1"/>
</dbReference>
<dbReference type="Proteomes" id="UP000187404">
    <property type="component" value="Unassembled WGS sequence"/>
</dbReference>
<feature type="domain" description="NodB homology" evidence="3">
    <location>
        <begin position="158"/>
        <end position="333"/>
    </location>
</feature>
<evidence type="ECO:0000259" key="3">
    <source>
        <dbReference type="PROSITE" id="PS51677"/>
    </source>
</evidence>
<name>A0A1Q9JKM8_9FIRM</name>
<sequence>MGESELERQLRRAAAAGRRYWKIFEVKCRKAREACCAFLTEHRQWAERYLLREMLCMVAVSCVIAAGVSEAGAKQAAQPAEIFRAVSAHKAAAVMEKEIPVYDRASPEPQNSSQLGTLKYGRHAAVRAVSEHWYEIRYKGEKAYIRQQGTVLYNYRKKHIALTFDDGPSRLTTPELLKALEKNECRATFFVLGNRINRSTAGILRKERELGCEIGNHSYDHAFLVGKSRKKISREFRRTDRLVRRITGQTPALCRAPYGAFNKKILQIMNRPNLFWTLDTQDWKYRNRRHLMKYVRRQKRDGAVVLMHDIQPSTAKSVDALCRYLKKNNYETVTVSELAAIKNVKLKPGHVYSYIK</sequence>
<organism evidence="4 5">
    <name type="scientific">Hornefia porci</name>
    <dbReference type="NCBI Taxonomy" id="2652292"/>
    <lineage>
        <taxon>Bacteria</taxon>
        <taxon>Bacillati</taxon>
        <taxon>Bacillota</taxon>
        <taxon>Clostridia</taxon>
        <taxon>Peptostreptococcales</taxon>
        <taxon>Anaerovoracaceae</taxon>
        <taxon>Hornefia</taxon>
    </lineage>
</organism>
<dbReference type="GO" id="GO:0046872">
    <property type="term" value="F:metal ion binding"/>
    <property type="evidence" value="ECO:0007669"/>
    <property type="project" value="UniProtKB-KW"/>
</dbReference>
<dbReference type="GO" id="GO:0016020">
    <property type="term" value="C:membrane"/>
    <property type="evidence" value="ECO:0007669"/>
    <property type="project" value="TreeGrafter"/>
</dbReference>
<dbReference type="InterPro" id="IPR002509">
    <property type="entry name" value="NODB_dom"/>
</dbReference>
<dbReference type="OrthoDB" id="9806342at2"/>
<dbReference type="PROSITE" id="PS51677">
    <property type="entry name" value="NODB"/>
    <property type="match status" value="1"/>
</dbReference>
<dbReference type="PANTHER" id="PTHR10587">
    <property type="entry name" value="GLYCOSYL TRANSFERASE-RELATED"/>
    <property type="match status" value="1"/>
</dbReference>
<dbReference type="PANTHER" id="PTHR10587:SF133">
    <property type="entry name" value="CHITIN DEACETYLASE 1-RELATED"/>
    <property type="match status" value="1"/>
</dbReference>
<keyword evidence="1" id="KW-0479">Metal-binding</keyword>
<dbReference type="Pfam" id="PF01522">
    <property type="entry name" value="Polysacc_deac_1"/>
    <property type="match status" value="1"/>
</dbReference>
<comment type="caution">
    <text evidence="4">The sequence shown here is derived from an EMBL/GenBank/DDBJ whole genome shotgun (WGS) entry which is preliminary data.</text>
</comment>
<keyword evidence="5" id="KW-1185">Reference proteome</keyword>
<dbReference type="EMBL" id="MJIE01000001">
    <property type="protein sequence ID" value="OLR56711.1"/>
    <property type="molecule type" value="Genomic_DNA"/>
</dbReference>
<accession>A0A1Q9JKM8</accession>
<proteinExistence type="predicted"/>